<dbReference type="Pfam" id="PF13485">
    <property type="entry name" value="Peptidase_MA_2"/>
    <property type="match status" value="1"/>
</dbReference>
<dbReference type="Pfam" id="PF01103">
    <property type="entry name" value="Omp85"/>
    <property type="match status" value="1"/>
</dbReference>
<evidence type="ECO:0000313" key="8">
    <source>
        <dbReference type="Proteomes" id="UP000002221"/>
    </source>
</evidence>
<dbReference type="InterPro" id="IPR011042">
    <property type="entry name" value="6-blade_b-propeller_TolB-like"/>
</dbReference>
<evidence type="ECO:0000256" key="1">
    <source>
        <dbReference type="ARBA" id="ARBA00004370"/>
    </source>
</evidence>
<dbReference type="Gene3D" id="2.120.10.30">
    <property type="entry name" value="TolB, C-terminal domain"/>
    <property type="match status" value="2"/>
</dbReference>
<reference evidence="7 8" key="1">
    <citation type="journal article" date="2009" name="Stand. Genomic Sci.">
        <title>Complete genome sequence of Rhodothermus marinus type strain (R-10).</title>
        <authorList>
            <person name="Nolan M."/>
            <person name="Tindall B.J."/>
            <person name="Pomrenke H."/>
            <person name="Lapidus A."/>
            <person name="Copeland A."/>
            <person name="Glavina Del Rio T."/>
            <person name="Lucas S."/>
            <person name="Chen F."/>
            <person name="Tice H."/>
            <person name="Cheng J.F."/>
            <person name="Saunders E."/>
            <person name="Han C."/>
            <person name="Bruce D."/>
            <person name="Goodwin L."/>
            <person name="Chain P."/>
            <person name="Pitluck S."/>
            <person name="Ovchinikova G."/>
            <person name="Pati A."/>
            <person name="Ivanova N."/>
            <person name="Mavromatis K."/>
            <person name="Chen A."/>
            <person name="Palaniappan K."/>
            <person name="Land M."/>
            <person name="Hauser L."/>
            <person name="Chang Y.J."/>
            <person name="Jeffries C.D."/>
            <person name="Brettin T."/>
            <person name="Goker M."/>
            <person name="Bristow J."/>
            <person name="Eisen J.A."/>
            <person name="Markowitz V."/>
            <person name="Hugenholtz P."/>
            <person name="Kyrpides N.C."/>
            <person name="Klenk H.P."/>
            <person name="Detter J.C."/>
        </authorList>
    </citation>
    <scope>NUCLEOTIDE SEQUENCE [LARGE SCALE GENOMIC DNA]</scope>
    <source>
        <strain evidence="8">ATCC 43812 / DSM 4252 / R-10</strain>
    </source>
</reference>
<dbReference type="HOGENOM" id="CLU_010614_0_0_10"/>
<accession>D0MJF6</accession>
<dbReference type="GO" id="GO:0019867">
    <property type="term" value="C:outer membrane"/>
    <property type="evidence" value="ECO:0007669"/>
    <property type="project" value="InterPro"/>
</dbReference>
<dbReference type="STRING" id="518766.Rmar_1730"/>
<dbReference type="RefSeq" id="WP_012844225.1">
    <property type="nucleotide sequence ID" value="NC_013501.1"/>
</dbReference>
<feature type="domain" description="Peptidase MA-like" evidence="6">
    <location>
        <begin position="127"/>
        <end position="269"/>
    </location>
</feature>
<gene>
    <name evidence="7" type="ordered locus">Rmar_1730</name>
</gene>
<dbReference type="Proteomes" id="UP000002221">
    <property type="component" value="Chromosome"/>
</dbReference>
<protein>
    <submittedName>
        <fullName evidence="7">WD40 domain protein beta Propeller</fullName>
    </submittedName>
</protein>
<proteinExistence type="inferred from homology"/>
<dbReference type="PANTHER" id="PTHR36842">
    <property type="entry name" value="PROTEIN TOLB HOMOLOG"/>
    <property type="match status" value="1"/>
</dbReference>
<evidence type="ECO:0000256" key="3">
    <source>
        <dbReference type="ARBA" id="ARBA00023136"/>
    </source>
</evidence>
<dbReference type="SUPFAM" id="SSF82171">
    <property type="entry name" value="DPP6 N-terminal domain-like"/>
    <property type="match status" value="1"/>
</dbReference>
<comment type="similarity">
    <text evidence="2">Belongs to the TolB family.</text>
</comment>
<dbReference type="EMBL" id="CP001807">
    <property type="protein sequence ID" value="ACY48614.1"/>
    <property type="molecule type" value="Genomic_DNA"/>
</dbReference>
<evidence type="ECO:0000256" key="2">
    <source>
        <dbReference type="ARBA" id="ARBA00009820"/>
    </source>
</evidence>
<organism evidence="7 8">
    <name type="scientific">Rhodothermus marinus (strain ATCC 43812 / DSM 4252 / R-10)</name>
    <name type="common">Rhodothermus obamensis</name>
    <dbReference type="NCBI Taxonomy" id="518766"/>
    <lineage>
        <taxon>Bacteria</taxon>
        <taxon>Pseudomonadati</taxon>
        <taxon>Rhodothermota</taxon>
        <taxon>Rhodothermia</taxon>
        <taxon>Rhodothermales</taxon>
        <taxon>Rhodothermaceae</taxon>
        <taxon>Rhodothermus</taxon>
    </lineage>
</organism>
<evidence type="ECO:0000259" key="6">
    <source>
        <dbReference type="Pfam" id="PF13485"/>
    </source>
</evidence>
<evidence type="ECO:0000259" key="5">
    <source>
        <dbReference type="Pfam" id="PF01103"/>
    </source>
</evidence>
<evidence type="ECO:0000313" key="7">
    <source>
        <dbReference type="EMBL" id="ACY48614.1"/>
    </source>
</evidence>
<keyword evidence="3" id="KW-0472">Membrane</keyword>
<dbReference type="eggNOG" id="COG0308">
    <property type="taxonomic scope" value="Bacteria"/>
</dbReference>
<dbReference type="InterPro" id="IPR039568">
    <property type="entry name" value="Peptidase_MA-like_dom"/>
</dbReference>
<feature type="domain" description="Bacterial surface antigen (D15)" evidence="5">
    <location>
        <begin position="798"/>
        <end position="947"/>
    </location>
</feature>
<name>D0MJF6_RHOM4</name>
<evidence type="ECO:0000256" key="4">
    <source>
        <dbReference type="SAM" id="SignalP"/>
    </source>
</evidence>
<dbReference type="eggNOG" id="COG0823">
    <property type="taxonomic scope" value="Bacteria"/>
</dbReference>
<dbReference type="AlphaFoldDB" id="D0MJF6"/>
<feature type="signal peptide" evidence="4">
    <location>
        <begin position="1"/>
        <end position="20"/>
    </location>
</feature>
<sequence>MRALLLGLGLGVLMASAASAQFYESHFGKNKIQYERFDWHVLQTEHFDVYYYPEMQALAEHGAYFAEEAYRTLQQRFNYALPRRTPIIFYAAPYHFQQTNTTPGFIPEGVGGFFELIKGRVVIPASGNLYRFRRVIWHELVHVFTFHRAFRVLRDHRVPPDRYLPLWFTEGLAEYWSGPPDDQHEMILRDALYANYLVPLENMYRIYGTFLMYKEGEALCHFIAETYGEEKLLELIEQFWIDRDFRRVMEYVLGEDFYTISDRWEQWMKRRYLPELPRQTLPSLASEAIVARGFSTKPIVYRRRDGRRFVYYLGNEGAYTNLYALPVDSAYRPRGKPRTLIRTGRSERFESINLLEDRMDVSAEGVLAFTTRSGEGDVLHLYDLEREELVTTYRFPGLVALYSPTWSPDGARLAFSAIDEGGWIDLYVLEVSGGRLERLTRDLYDDRDPAWSPDGRYLVFASDRTAWGDRYGMNLFLYDFNTGQIHQLTDGWRRDREPRWSPDGRYVVFASAVMEADGRFGPRNIWAVEVAPALPTRPVATAFPETGSEPVGPPVRRLYRLTNLATAAFDPLWTPDGHLLFSAFEHYRFTVRRIPDVAERLVRPHQQATVALLGSRPPWKPGRLSADSGVRRKPYRRRYSLDVAYGGISISQSALWGTTGGAALAFSDLLGDDRWYVTVFHTGRGSGELLKGLNVAVSRVQLHRRTDVGYGLYRFAGLRFDLTDPDAAAEYPLLWEELVGGYGALSYPISTFQRIELNTALAWSDKRVAIRGVRRRALLLSNALAFVHDNALYGANGPVEGWRANLTVGYTTDLRYSNVSYYTLSLDVRHYLRLMRNVTLASWGLLRLNEGREARLWFLGGSWDLRGFPLFDVRGRKLWFTSHELRFPMLEAPSLYIPLLAPFGIANLRGALFFDAAHVWNDNYHERQPQLYAGETLGAIGLGFRLNLLGGLVLRYDIGYRYRDAFRHRERTFRQFFFGWDF</sequence>
<dbReference type="InterPro" id="IPR011659">
    <property type="entry name" value="WD40"/>
</dbReference>
<keyword evidence="4" id="KW-0732">Signal</keyword>
<dbReference type="Gene3D" id="2.40.160.50">
    <property type="entry name" value="membrane protein fhac: a member of the omp85/tpsb transporter family"/>
    <property type="match status" value="1"/>
</dbReference>
<comment type="subcellular location">
    <subcellularLocation>
        <location evidence="1">Membrane</location>
    </subcellularLocation>
</comment>
<dbReference type="KEGG" id="rmr:Rmar_1730"/>
<feature type="chain" id="PRO_5003012201" evidence="4">
    <location>
        <begin position="21"/>
        <end position="982"/>
    </location>
</feature>
<dbReference type="PANTHER" id="PTHR36842:SF1">
    <property type="entry name" value="PROTEIN TOLB"/>
    <property type="match status" value="1"/>
</dbReference>
<keyword evidence="8" id="KW-1185">Reference proteome</keyword>
<dbReference type="eggNOG" id="COG4775">
    <property type="taxonomic scope" value="Bacteria"/>
</dbReference>
<dbReference type="OrthoDB" id="9760276at2"/>
<dbReference type="Pfam" id="PF07676">
    <property type="entry name" value="PD40"/>
    <property type="match status" value="3"/>
</dbReference>
<dbReference type="InterPro" id="IPR000184">
    <property type="entry name" value="Bac_surfAg_D15"/>
</dbReference>